<reference evidence="2" key="2">
    <citation type="journal article" date="2021" name="PeerJ">
        <title>Extensive microbial diversity within the chicken gut microbiome revealed by metagenomics and culture.</title>
        <authorList>
            <person name="Gilroy R."/>
            <person name="Ravi A."/>
            <person name="Getino M."/>
            <person name="Pursley I."/>
            <person name="Horton D.L."/>
            <person name="Alikhan N.F."/>
            <person name="Baker D."/>
            <person name="Gharbi K."/>
            <person name="Hall N."/>
            <person name="Watson M."/>
            <person name="Adriaenssens E.M."/>
            <person name="Foster-Nyarko E."/>
            <person name="Jarju S."/>
            <person name="Secka A."/>
            <person name="Antonio M."/>
            <person name="Oren A."/>
            <person name="Chaudhuri R.R."/>
            <person name="La Ragione R."/>
            <person name="Hildebrand F."/>
            <person name="Pallen M.J."/>
        </authorList>
    </citation>
    <scope>NUCLEOTIDE SEQUENCE</scope>
    <source>
        <strain evidence="2">D3-1215</strain>
    </source>
</reference>
<dbReference type="EMBL" id="JADIMR010000055">
    <property type="protein sequence ID" value="MBO8446891.1"/>
    <property type="molecule type" value="Genomic_DNA"/>
</dbReference>
<feature type="chain" id="PRO_5039348035" evidence="1">
    <location>
        <begin position="21"/>
        <end position="241"/>
    </location>
</feature>
<keyword evidence="1" id="KW-0732">Signal</keyword>
<reference evidence="2" key="1">
    <citation type="submission" date="2020-10" db="EMBL/GenBank/DDBJ databases">
        <authorList>
            <person name="Gilroy R."/>
        </authorList>
    </citation>
    <scope>NUCLEOTIDE SEQUENCE</scope>
    <source>
        <strain evidence="2">D3-1215</strain>
    </source>
</reference>
<organism evidence="2 3">
    <name type="scientific">Candidatus Enterocola intestinipullorum</name>
    <dbReference type="NCBI Taxonomy" id="2840783"/>
    <lineage>
        <taxon>Bacteria</taxon>
        <taxon>Pseudomonadati</taxon>
        <taxon>Bacteroidota</taxon>
        <taxon>Bacteroidia</taxon>
        <taxon>Bacteroidales</taxon>
        <taxon>Candidatus Enterocola</taxon>
    </lineage>
</organism>
<protein>
    <submittedName>
        <fullName evidence="2">Uncharacterized protein</fullName>
    </submittedName>
</protein>
<evidence type="ECO:0000256" key="1">
    <source>
        <dbReference type="SAM" id="SignalP"/>
    </source>
</evidence>
<dbReference type="Proteomes" id="UP000823637">
    <property type="component" value="Unassembled WGS sequence"/>
</dbReference>
<accession>A0A9D9EHW1</accession>
<proteinExistence type="predicted"/>
<dbReference type="AlphaFoldDB" id="A0A9D9EHW1"/>
<feature type="signal peptide" evidence="1">
    <location>
        <begin position="1"/>
        <end position="20"/>
    </location>
</feature>
<comment type="caution">
    <text evidence="2">The sequence shown here is derived from an EMBL/GenBank/DDBJ whole genome shotgun (WGS) entry which is preliminary data.</text>
</comment>
<name>A0A9D9EHW1_9BACT</name>
<evidence type="ECO:0000313" key="2">
    <source>
        <dbReference type="EMBL" id="MBO8446891.1"/>
    </source>
</evidence>
<sequence>MKHKVLFSVLVSLLSVCAFAQDEVALNNGNVIKGKVLRNDKDSVIVESVDGKIYGYRAIEVREVASGSSLAMPQDPDRKPYVDFSSQHKGWWCAAELNSGAMFLPEVAGMEEVAFVNGYRFSEYIRIGVGVAARLTYAMPSQFENVSVAVPVYFDARGNFISQYSRNYSPYWQVDLGYAFDASNPADAATLSGFFFSPTLGMKIGGWRHNFLVGISYVGQMFNAEGTKLANAVCLRLSYEF</sequence>
<evidence type="ECO:0000313" key="3">
    <source>
        <dbReference type="Proteomes" id="UP000823637"/>
    </source>
</evidence>
<gene>
    <name evidence="2" type="ORF">IAC32_04000</name>
</gene>